<organism evidence="1 2">
    <name type="scientific">Clostridium weizhouense</name>
    <dbReference type="NCBI Taxonomy" id="2859781"/>
    <lineage>
        <taxon>Bacteria</taxon>
        <taxon>Bacillati</taxon>
        <taxon>Bacillota</taxon>
        <taxon>Clostridia</taxon>
        <taxon>Eubacteriales</taxon>
        <taxon>Clostridiaceae</taxon>
        <taxon>Clostridium</taxon>
    </lineage>
</organism>
<name>A0ABS7AKS7_9CLOT</name>
<evidence type="ECO:0000313" key="1">
    <source>
        <dbReference type="EMBL" id="MBW6409259.1"/>
    </source>
</evidence>
<protein>
    <submittedName>
        <fullName evidence="1">Uncharacterized protein</fullName>
    </submittedName>
</protein>
<keyword evidence="2" id="KW-1185">Reference proteome</keyword>
<dbReference type="EMBL" id="JAHXPT010000002">
    <property type="protein sequence ID" value="MBW6409259.1"/>
    <property type="molecule type" value="Genomic_DNA"/>
</dbReference>
<comment type="caution">
    <text evidence="1">The sequence shown here is derived from an EMBL/GenBank/DDBJ whole genome shotgun (WGS) entry which is preliminary data.</text>
</comment>
<dbReference type="RefSeq" id="WP_219778307.1">
    <property type="nucleotide sequence ID" value="NZ_JAHXPT010000002.1"/>
</dbReference>
<sequence>MHSLKKFFNYDTSQIDFFSIKSINVNIPLNNINTCNIVSYTCDQSINNWELVDNSVRLNISFLFKILYTVPNSSALSIFKYEYYCYDLITLPNKIDGFDLHKINIKKKLKPICDIISMSLLNYDTSYILISLIIINKIEILHSLSIIYNVIDEKSQNFLYASDILFKNLIQLNFSHRDYKHICFSYYEDCFYYYINDNIYQYLLLTNNEVFLFNDSLLKWFCNISKNKFIIYRNNEFNNYIILVDIKNNLETLIYKFNEKSKIKSFNFSNNILSFIVSTEEKEHLIILDIYNDILLNKECTFNDIYINTSHDILIGTNKNNLQLINVIDKSTTDVLIPFNDFIINNLVFFSSNIIIISGIYNNVSYILSLDIKNLLFNELLKGNFIISSLEVDNRGNIIFSSNQLKLFNIYIMKPGEKPKLALKLFSPHLNLLVRK</sequence>
<proteinExistence type="predicted"/>
<accession>A0ABS7AKS7</accession>
<gene>
    <name evidence="1" type="ORF">KYD98_04080</name>
</gene>
<dbReference type="Proteomes" id="UP001519921">
    <property type="component" value="Unassembled WGS sequence"/>
</dbReference>
<reference evidence="1 2" key="1">
    <citation type="submission" date="2021-07" db="EMBL/GenBank/DDBJ databases">
        <title>Clostridium weizhouense sp. nov., an anaerobic bacterium isolated from activated sludge of Petroleum wastewater.</title>
        <authorList>
            <person name="Li Q."/>
        </authorList>
    </citation>
    <scope>NUCLEOTIDE SEQUENCE [LARGE SCALE GENOMIC DNA]</scope>
    <source>
        <strain evidence="1 2">YB-6</strain>
    </source>
</reference>
<dbReference type="SUPFAM" id="SSF82171">
    <property type="entry name" value="DPP6 N-terminal domain-like"/>
    <property type="match status" value="1"/>
</dbReference>
<evidence type="ECO:0000313" key="2">
    <source>
        <dbReference type="Proteomes" id="UP001519921"/>
    </source>
</evidence>